<dbReference type="AlphaFoldDB" id="A0A1F5KL09"/>
<accession>A0A1F5KL09</accession>
<dbReference type="EMBL" id="MFDD01000001">
    <property type="protein sequence ID" value="OGE41554.1"/>
    <property type="molecule type" value="Genomic_DNA"/>
</dbReference>
<reference evidence="1 2" key="1">
    <citation type="journal article" date="2016" name="Nat. Commun.">
        <title>Thousands of microbial genomes shed light on interconnected biogeochemical processes in an aquifer system.</title>
        <authorList>
            <person name="Anantharaman K."/>
            <person name="Brown C.T."/>
            <person name="Hug L.A."/>
            <person name="Sharon I."/>
            <person name="Castelle C.J."/>
            <person name="Probst A.J."/>
            <person name="Thomas B.C."/>
            <person name="Singh A."/>
            <person name="Wilkins M.J."/>
            <person name="Karaoz U."/>
            <person name="Brodie E.L."/>
            <person name="Williams K.H."/>
            <person name="Hubbard S.S."/>
            <person name="Banfield J.F."/>
        </authorList>
    </citation>
    <scope>NUCLEOTIDE SEQUENCE [LARGE SCALE GENOMIC DNA]</scope>
</reference>
<evidence type="ECO:0000313" key="2">
    <source>
        <dbReference type="Proteomes" id="UP000177328"/>
    </source>
</evidence>
<evidence type="ECO:0000313" key="1">
    <source>
        <dbReference type="EMBL" id="OGE41554.1"/>
    </source>
</evidence>
<name>A0A1F5KL09_9BACT</name>
<comment type="caution">
    <text evidence="1">The sequence shown here is derived from an EMBL/GenBank/DDBJ whole genome shotgun (WGS) entry which is preliminary data.</text>
</comment>
<dbReference type="Proteomes" id="UP000177328">
    <property type="component" value="Unassembled WGS sequence"/>
</dbReference>
<protein>
    <submittedName>
        <fullName evidence="1">Uncharacterized protein</fullName>
    </submittedName>
</protein>
<organism evidence="1 2">
    <name type="scientific">Candidatus Daviesbacteria bacterium RIFCSPHIGHO2_02_FULL_43_12</name>
    <dbReference type="NCBI Taxonomy" id="1797776"/>
    <lineage>
        <taxon>Bacteria</taxon>
        <taxon>Candidatus Daviesiibacteriota</taxon>
    </lineage>
</organism>
<proteinExistence type="predicted"/>
<sequence>MQIGPDRLTPSQTILSGQTLLDADAVRARVESLFDSPHTTHDEVMATLGRHHMGRFTAEVVDWSPNGYVRDRRGRVYYNGFFVADSCVTYREGRAYPRDWASGVIEQSYTLVGADSLSGQAVELLFSVDNEDRELGLLTASTYPLGFLTNFHAPETMAKLLEGVENSKLVAPTYNYTNVLRITSPFEQNRLARALGLLSGNSAVPSPSGYNSTALLAGGRQLLT</sequence>
<gene>
    <name evidence="1" type="ORF">A3D25_00855</name>
</gene>